<evidence type="ECO:0000256" key="4">
    <source>
        <dbReference type="ARBA" id="ARBA00022454"/>
    </source>
</evidence>
<evidence type="ECO:0000256" key="5">
    <source>
        <dbReference type="ARBA" id="ARBA00022895"/>
    </source>
</evidence>
<evidence type="ECO:0000256" key="8">
    <source>
        <dbReference type="SAM" id="MobiDB-lite"/>
    </source>
</evidence>
<keyword evidence="4" id="KW-0158">Chromosome</keyword>
<name>A0A1E3Q932_LIPST</name>
<evidence type="ECO:0000259" key="9">
    <source>
        <dbReference type="Pfam" id="PF16686"/>
    </source>
</evidence>
<evidence type="ECO:0000256" key="3">
    <source>
        <dbReference type="ARBA" id="ARBA00008442"/>
    </source>
</evidence>
<feature type="compositionally biased region" description="Basic and acidic residues" evidence="8">
    <location>
        <begin position="366"/>
        <end position="380"/>
    </location>
</feature>
<organism evidence="10 11">
    <name type="scientific">Lipomyces starkeyi NRRL Y-11557</name>
    <dbReference type="NCBI Taxonomy" id="675824"/>
    <lineage>
        <taxon>Eukaryota</taxon>
        <taxon>Fungi</taxon>
        <taxon>Dikarya</taxon>
        <taxon>Ascomycota</taxon>
        <taxon>Saccharomycotina</taxon>
        <taxon>Lipomycetes</taxon>
        <taxon>Lipomycetales</taxon>
        <taxon>Lipomycetaceae</taxon>
        <taxon>Lipomyces</taxon>
    </lineage>
</organism>
<evidence type="ECO:0000256" key="2">
    <source>
        <dbReference type="ARBA" id="ARBA00004574"/>
    </source>
</evidence>
<comment type="subcellular location">
    <subcellularLocation>
        <location evidence="2">Chromosome</location>
        <location evidence="2">Telomere</location>
    </subcellularLocation>
    <subcellularLocation>
        <location evidence="1">Nucleus</location>
    </subcellularLocation>
</comment>
<evidence type="ECO:0000256" key="7">
    <source>
        <dbReference type="ARBA" id="ARBA00023242"/>
    </source>
</evidence>
<keyword evidence="7" id="KW-0539">Nucleus</keyword>
<feature type="region of interest" description="Disordered" evidence="8">
    <location>
        <begin position="308"/>
        <end position="422"/>
    </location>
</feature>
<evidence type="ECO:0000313" key="11">
    <source>
        <dbReference type="Proteomes" id="UP000094385"/>
    </source>
</evidence>
<evidence type="ECO:0000256" key="6">
    <source>
        <dbReference type="ARBA" id="ARBA00023125"/>
    </source>
</evidence>
<accession>A0A1E3Q932</accession>
<feature type="compositionally biased region" description="Polar residues" evidence="8">
    <location>
        <begin position="385"/>
        <end position="405"/>
    </location>
</feature>
<protein>
    <recommendedName>
        <fullName evidence="9">Protection of telomeres protein 1 ssDNA-binding domain-containing protein</fullName>
    </recommendedName>
</protein>
<comment type="similarity">
    <text evidence="3">Belongs to the telombin family.</text>
</comment>
<feature type="region of interest" description="Disordered" evidence="8">
    <location>
        <begin position="92"/>
        <end position="137"/>
    </location>
</feature>
<dbReference type="GO" id="GO:0043047">
    <property type="term" value="F:single-stranded telomeric DNA binding"/>
    <property type="evidence" value="ECO:0007669"/>
    <property type="project" value="InterPro"/>
</dbReference>
<proteinExistence type="inferred from homology"/>
<dbReference type="EMBL" id="KV454293">
    <property type="protein sequence ID" value="ODQ73507.1"/>
    <property type="molecule type" value="Genomic_DNA"/>
</dbReference>
<keyword evidence="5" id="KW-0779">Telomere</keyword>
<evidence type="ECO:0000313" key="10">
    <source>
        <dbReference type="EMBL" id="ODQ73507.1"/>
    </source>
</evidence>
<feature type="domain" description="Protection of telomeres protein 1 ssDNA-binding" evidence="9">
    <location>
        <begin position="146"/>
        <end position="274"/>
    </location>
</feature>
<dbReference type="Proteomes" id="UP000094385">
    <property type="component" value="Unassembled WGS sequence"/>
</dbReference>
<evidence type="ECO:0000256" key="1">
    <source>
        <dbReference type="ARBA" id="ARBA00004123"/>
    </source>
</evidence>
<dbReference type="InterPro" id="IPR032042">
    <property type="entry name" value="POT1PC"/>
</dbReference>
<dbReference type="AlphaFoldDB" id="A0A1E3Q932"/>
<dbReference type="Gene3D" id="2.40.50.140">
    <property type="entry name" value="Nucleic acid-binding proteins"/>
    <property type="match status" value="1"/>
</dbReference>
<reference evidence="10 11" key="1">
    <citation type="journal article" date="2016" name="Proc. Natl. Acad. Sci. U.S.A.">
        <title>Comparative genomics of biotechnologically important yeasts.</title>
        <authorList>
            <person name="Riley R."/>
            <person name="Haridas S."/>
            <person name="Wolfe K.H."/>
            <person name="Lopes M.R."/>
            <person name="Hittinger C.T."/>
            <person name="Goeker M."/>
            <person name="Salamov A.A."/>
            <person name="Wisecaver J.H."/>
            <person name="Long T.M."/>
            <person name="Calvey C.H."/>
            <person name="Aerts A.L."/>
            <person name="Barry K.W."/>
            <person name="Choi C."/>
            <person name="Clum A."/>
            <person name="Coughlan A.Y."/>
            <person name="Deshpande S."/>
            <person name="Douglass A.P."/>
            <person name="Hanson S.J."/>
            <person name="Klenk H.-P."/>
            <person name="LaButti K.M."/>
            <person name="Lapidus A."/>
            <person name="Lindquist E.A."/>
            <person name="Lipzen A.M."/>
            <person name="Meier-Kolthoff J.P."/>
            <person name="Ohm R.A."/>
            <person name="Otillar R.P."/>
            <person name="Pangilinan J.L."/>
            <person name="Peng Y."/>
            <person name="Rokas A."/>
            <person name="Rosa C.A."/>
            <person name="Scheuner C."/>
            <person name="Sibirny A.A."/>
            <person name="Slot J.C."/>
            <person name="Stielow J.B."/>
            <person name="Sun H."/>
            <person name="Kurtzman C.P."/>
            <person name="Blackwell M."/>
            <person name="Grigoriev I.V."/>
            <person name="Jeffries T.W."/>
        </authorList>
    </citation>
    <scope>NUCLEOTIDE SEQUENCE [LARGE SCALE GENOMIC DNA]</scope>
    <source>
        <strain evidence="10 11">NRRL Y-11557</strain>
    </source>
</reference>
<feature type="compositionally biased region" description="Polar residues" evidence="8">
    <location>
        <begin position="350"/>
        <end position="360"/>
    </location>
</feature>
<dbReference type="GO" id="GO:0005634">
    <property type="term" value="C:nucleus"/>
    <property type="evidence" value="ECO:0007669"/>
    <property type="project" value="UniProtKB-SubCell"/>
</dbReference>
<sequence length="422" mass="46968">MQATVFGRDEKSLPRVHPGDYIFLTNVKFQLRDHGSIHCVSTAKTTYFGWNPSNHKTVTKSEKVLVTQEQLSILSKYFVNHYRELLARQNGREGVTVRPQPSNAPYKAWTEAPPTSQPHQQPATANVTVSKSNSYSDAFSKPRTLLRDLKAGMSASVVVQVIRALESGRRYVLQVSDFTSNENFKTDVGAEEIGLPRGQYLMEVAPFDGSQDYCKANIECGAIITIDHLLLKMSPFGNLEARVNGDRTNPARSFIRVLADEDPEAKAVIARRLQCLQRLSRNDYENGLTLPPEPKFGKDAVNVLRADSKAVESGQHSIADRRSEPRQSLSPSRYSDPPARTFDRAEYEIESSNLPSSQPEENVPVKTEKRKHEETDDYSSKNRKTVSQGSANTTSHESSQPPSTGKDNRPATVKLSSSCSIL</sequence>
<dbReference type="STRING" id="675824.A0A1E3Q932"/>
<dbReference type="InterPro" id="IPR012340">
    <property type="entry name" value="NA-bd_OB-fold"/>
</dbReference>
<gene>
    <name evidence="10" type="ORF">LIPSTDRAFT_263324</name>
</gene>
<feature type="compositionally biased region" description="Polar residues" evidence="8">
    <location>
        <begin position="113"/>
        <end position="137"/>
    </location>
</feature>
<keyword evidence="6" id="KW-0238">DNA-binding</keyword>
<dbReference type="OrthoDB" id="2186770at2759"/>
<keyword evidence="11" id="KW-1185">Reference proteome</keyword>
<dbReference type="GO" id="GO:0000781">
    <property type="term" value="C:chromosome, telomeric region"/>
    <property type="evidence" value="ECO:0007669"/>
    <property type="project" value="UniProtKB-SubCell"/>
</dbReference>
<dbReference type="Pfam" id="PF16686">
    <property type="entry name" value="POT1PC"/>
    <property type="match status" value="1"/>
</dbReference>